<dbReference type="VEuPathDB" id="FungiDB:VP01_7315g1"/>
<evidence type="ECO:0000313" key="1">
    <source>
        <dbReference type="EMBL" id="KNZ46382.1"/>
    </source>
</evidence>
<sequence>MFWNSYCAVCAVTVHQSLAESILENVWSKLPESFCMSTAGS</sequence>
<dbReference type="Proteomes" id="UP000037035">
    <property type="component" value="Unassembled WGS sequence"/>
</dbReference>
<accession>A0A0L6UDT4</accession>
<evidence type="ECO:0000313" key="2">
    <source>
        <dbReference type="Proteomes" id="UP000037035"/>
    </source>
</evidence>
<name>A0A0L6UDT4_9BASI</name>
<gene>
    <name evidence="1" type="ORF">VP01_7315g1</name>
</gene>
<organism evidence="1 2">
    <name type="scientific">Puccinia sorghi</name>
    <dbReference type="NCBI Taxonomy" id="27349"/>
    <lineage>
        <taxon>Eukaryota</taxon>
        <taxon>Fungi</taxon>
        <taxon>Dikarya</taxon>
        <taxon>Basidiomycota</taxon>
        <taxon>Pucciniomycotina</taxon>
        <taxon>Pucciniomycetes</taxon>
        <taxon>Pucciniales</taxon>
        <taxon>Pucciniaceae</taxon>
        <taxon>Puccinia</taxon>
    </lineage>
</organism>
<reference evidence="1 2" key="1">
    <citation type="submission" date="2015-08" db="EMBL/GenBank/DDBJ databases">
        <title>Next Generation Sequencing and Analysis of the Genome of Puccinia sorghi L Schw, the Causal Agent of Maize Common Rust.</title>
        <authorList>
            <person name="Rochi L."/>
            <person name="Burguener G."/>
            <person name="Darino M."/>
            <person name="Turjanski A."/>
            <person name="Kreff E."/>
            <person name="Dieguez M.J."/>
            <person name="Sacco F."/>
        </authorList>
    </citation>
    <scope>NUCLEOTIDE SEQUENCE [LARGE SCALE GENOMIC DNA]</scope>
    <source>
        <strain evidence="1 2">RO10H11247</strain>
    </source>
</reference>
<proteinExistence type="predicted"/>
<dbReference type="AlphaFoldDB" id="A0A0L6UDT4"/>
<dbReference type="EMBL" id="LAVV01012734">
    <property type="protein sequence ID" value="KNZ46382.1"/>
    <property type="molecule type" value="Genomic_DNA"/>
</dbReference>
<comment type="caution">
    <text evidence="1">The sequence shown here is derived from an EMBL/GenBank/DDBJ whole genome shotgun (WGS) entry which is preliminary data.</text>
</comment>
<keyword evidence="2" id="KW-1185">Reference proteome</keyword>
<protein>
    <submittedName>
        <fullName evidence="1">Putative signal peptide protein</fullName>
    </submittedName>
</protein>